<evidence type="ECO:0000256" key="1">
    <source>
        <dbReference type="SAM" id="MobiDB-lite"/>
    </source>
</evidence>
<evidence type="ECO:0000313" key="2">
    <source>
        <dbReference type="EMBL" id="CAH7676209.1"/>
    </source>
</evidence>
<evidence type="ECO:0000313" key="3">
    <source>
        <dbReference type="Proteomes" id="UP001153365"/>
    </source>
</evidence>
<accession>A0AAV0B500</accession>
<dbReference type="AlphaFoldDB" id="A0AAV0B500"/>
<keyword evidence="3" id="KW-1185">Reference proteome</keyword>
<sequence length="336" mass="39462">MRMEIGRENLSDERLEDEPSVKNLLDYLSRLEKLSKSISEFRSSDFPKLFGTLLESNISQFTPPSEVWRSNSTQIRSDLVQIRRTLVSCQDVLEYVKTSSTIDPRVKREESHLREQSNRSNQTKGRSGTTTSQFKSDPSQIDLIKSYRVDYRSFKKLEVERKNFGFREWIEELNREIEGSKKLRLISDDFVEVKGLMRVRLLFRKTDSRIIERVACFSNNELNIYQQSSYELFRSISRFMNQTINRYPFNCPNLLLISSLIASYIDFYSNSFTQVERKPLPSSTTSLKTEASNHGESYKSIEMVLLSWRIWRVEKLKDDESFGFLNGAWEPVTEYS</sequence>
<feature type="compositionally biased region" description="Basic and acidic residues" evidence="1">
    <location>
        <begin position="104"/>
        <end position="117"/>
    </location>
</feature>
<comment type="caution">
    <text evidence="2">The sequence shown here is derived from an EMBL/GenBank/DDBJ whole genome shotgun (WGS) entry which is preliminary data.</text>
</comment>
<protein>
    <submittedName>
        <fullName evidence="2">Uncharacterized protein</fullName>
    </submittedName>
</protein>
<reference evidence="2" key="1">
    <citation type="submission" date="2022-06" db="EMBL/GenBank/DDBJ databases">
        <authorList>
            <consortium name="SYNGENTA / RWTH Aachen University"/>
        </authorList>
    </citation>
    <scope>NUCLEOTIDE SEQUENCE</scope>
</reference>
<gene>
    <name evidence="2" type="ORF">PPACK8108_LOCUS11321</name>
</gene>
<organism evidence="2 3">
    <name type="scientific">Phakopsora pachyrhizi</name>
    <name type="common">Asian soybean rust disease fungus</name>
    <dbReference type="NCBI Taxonomy" id="170000"/>
    <lineage>
        <taxon>Eukaryota</taxon>
        <taxon>Fungi</taxon>
        <taxon>Dikarya</taxon>
        <taxon>Basidiomycota</taxon>
        <taxon>Pucciniomycotina</taxon>
        <taxon>Pucciniomycetes</taxon>
        <taxon>Pucciniales</taxon>
        <taxon>Phakopsoraceae</taxon>
        <taxon>Phakopsora</taxon>
    </lineage>
</organism>
<proteinExistence type="predicted"/>
<dbReference type="EMBL" id="CALTRL010002614">
    <property type="protein sequence ID" value="CAH7676209.1"/>
    <property type="molecule type" value="Genomic_DNA"/>
</dbReference>
<feature type="region of interest" description="Disordered" evidence="1">
    <location>
        <begin position="104"/>
        <end position="137"/>
    </location>
</feature>
<dbReference type="Proteomes" id="UP001153365">
    <property type="component" value="Unassembled WGS sequence"/>
</dbReference>
<name>A0AAV0B500_PHAPC</name>
<feature type="compositionally biased region" description="Polar residues" evidence="1">
    <location>
        <begin position="118"/>
        <end position="137"/>
    </location>
</feature>